<evidence type="ECO:0000256" key="1">
    <source>
        <dbReference type="ARBA" id="ARBA00022729"/>
    </source>
</evidence>
<dbReference type="Pfam" id="PF12229">
    <property type="entry name" value="PG_binding_4"/>
    <property type="match status" value="1"/>
</dbReference>
<dbReference type="EMBL" id="VUMU01000010">
    <property type="protein sequence ID" value="MST58411.1"/>
    <property type="molecule type" value="Genomic_DNA"/>
</dbReference>
<accession>A0A6L5YJG2</accession>
<dbReference type="InterPro" id="IPR007391">
    <property type="entry name" value="Vancomycin_resist_VanW"/>
</dbReference>
<dbReference type="Proteomes" id="UP000476055">
    <property type="component" value="Unassembled WGS sequence"/>
</dbReference>
<dbReference type="RefSeq" id="WP_154496581.1">
    <property type="nucleotide sequence ID" value="NZ_VUMU01000010.1"/>
</dbReference>
<gene>
    <name evidence="4" type="ORF">FYJ59_09205</name>
</gene>
<dbReference type="PANTHER" id="PTHR35788">
    <property type="entry name" value="EXPORTED PROTEIN-RELATED"/>
    <property type="match status" value="1"/>
</dbReference>
<comment type="caution">
    <text evidence="4">The sequence shown here is derived from an EMBL/GenBank/DDBJ whole genome shotgun (WGS) entry which is preliminary data.</text>
</comment>
<dbReference type="Pfam" id="PF07501">
    <property type="entry name" value="G5"/>
    <property type="match status" value="1"/>
</dbReference>
<protein>
    <recommendedName>
        <fullName evidence="3">G5 domain-containing protein</fullName>
    </recommendedName>
</protein>
<evidence type="ECO:0000259" key="3">
    <source>
        <dbReference type="SMART" id="SM01208"/>
    </source>
</evidence>
<sequence>MKKYRKGFYGILLLTLTMLFGMTAQAKTDDTIKTGIYAGDVELSGMTAQEATAVIEEHIESLKDVEITLLAANDHDVTTTAGDLGVTWKNPELVQEALELGTHGNVIERYKTLMDLQHENYVYPIELDFDLQAINDLLTRCTKYDQEAINVSLKRDGGKFTVVEGQTGYVLDVEKSIDAVYDYLTEEWNHEACSIPLEIVVDEPKGSAEELAQVTDVLGSFTTSYKTSGSSRSANVANGCSLINGTTLYPGEEFSTYKTVSPFSVANGYYMAGSYVSGKVVDSLGGGICQVSTTLYNAVLRAELEVTERYNHSMIVGYVDPSADAAIAESSGKDFKFVNNTDAPIYIEGYTHDKQITFNIYGKESRAAGHSVRYESEVLETITPPADQIYADAGQPIGYIVTESAHIGYKARLWKITMENGVEVSREQVNSSTYKMVPRSATVGTATSDPQAYEEIMAAISTANIDHVKNVAAALNARAAAAAGQTEIVDD</sequence>
<reference evidence="4 5" key="1">
    <citation type="submission" date="2019-08" db="EMBL/GenBank/DDBJ databases">
        <title>In-depth cultivation of the pig gut microbiome towards novel bacterial diversity and tailored functional studies.</title>
        <authorList>
            <person name="Wylensek D."/>
            <person name="Hitch T.C.A."/>
            <person name="Clavel T."/>
        </authorList>
    </citation>
    <scope>NUCLEOTIDE SEQUENCE [LARGE SCALE GENOMIC DNA]</scope>
    <source>
        <strain evidence="4 5">WCA3-601-WT-6H</strain>
    </source>
</reference>
<keyword evidence="5" id="KW-1185">Reference proteome</keyword>
<dbReference type="InterPro" id="IPR052913">
    <property type="entry name" value="Glycopeptide_resist_protein"/>
</dbReference>
<dbReference type="PANTHER" id="PTHR35788:SF1">
    <property type="entry name" value="EXPORTED PROTEIN"/>
    <property type="match status" value="1"/>
</dbReference>
<dbReference type="SMART" id="SM01208">
    <property type="entry name" value="G5"/>
    <property type="match status" value="1"/>
</dbReference>
<evidence type="ECO:0000256" key="2">
    <source>
        <dbReference type="SAM" id="SignalP"/>
    </source>
</evidence>
<keyword evidence="1 2" id="KW-0732">Signal</keyword>
<dbReference type="InterPro" id="IPR011098">
    <property type="entry name" value="G5_dom"/>
</dbReference>
<feature type="chain" id="PRO_5027031125" description="G5 domain-containing protein" evidence="2">
    <location>
        <begin position="27"/>
        <end position="491"/>
    </location>
</feature>
<dbReference type="AlphaFoldDB" id="A0A6L5YJG2"/>
<proteinExistence type="predicted"/>
<evidence type="ECO:0000313" key="4">
    <source>
        <dbReference type="EMBL" id="MST58411.1"/>
    </source>
</evidence>
<feature type="domain" description="G5" evidence="3">
    <location>
        <begin position="371"/>
        <end position="447"/>
    </location>
</feature>
<evidence type="ECO:0000313" key="5">
    <source>
        <dbReference type="Proteomes" id="UP000476055"/>
    </source>
</evidence>
<organism evidence="4 5">
    <name type="scientific">Waltera intestinalis</name>
    <dbReference type="NCBI Taxonomy" id="2606635"/>
    <lineage>
        <taxon>Bacteria</taxon>
        <taxon>Bacillati</taxon>
        <taxon>Bacillota</taxon>
        <taxon>Clostridia</taxon>
        <taxon>Lachnospirales</taxon>
        <taxon>Lachnospiraceae</taxon>
        <taxon>Waltera</taxon>
    </lineage>
</organism>
<dbReference type="InterPro" id="IPR022029">
    <property type="entry name" value="YoaR-like_PG-bd"/>
</dbReference>
<name>A0A6L5YJG2_9FIRM</name>
<feature type="signal peptide" evidence="2">
    <location>
        <begin position="1"/>
        <end position="26"/>
    </location>
</feature>
<dbReference type="Pfam" id="PF04294">
    <property type="entry name" value="VanW"/>
    <property type="match status" value="1"/>
</dbReference>